<dbReference type="OrthoDB" id="9792992at2"/>
<dbReference type="STRING" id="926556.Echvi_2691"/>
<dbReference type="PATRIC" id="fig|926556.3.peg.2842"/>
<accession>L0G1Q8</accession>
<dbReference type="InterPro" id="IPR010559">
    <property type="entry name" value="Sig_transdc_His_kin_internal"/>
</dbReference>
<dbReference type="AlphaFoldDB" id="L0G1Q8"/>
<sequence length="353" mass="41336">MFKKKQRGLLKVIIHLLVLGIIMSPALSFLTGTNNRPVSLFYFSITNISLLFFYVVNVIWLIPSFILKSRYLQYTLFLLGFMAVFIWLHHYFREAPPEMFREGHINGSEGFEKPRFSFHFFMPEFIRFLMIMGLGTSIELILQFEKEKKKYEELEKQKIIKELNFLKNQLNPHFLFNALNNIYSLARKKSEDTTPAILLLSDMLRYVLYESGKEKVPLEQEVTFIKNYVNLEKLKYHPEIAPKINCSFSILHEQFPIEPLLFITLIENAFKHGISYVSPSFILISMEENDKEILLSVINSVGNQKDGVLTNTNKEGLGISNLKKRLELLYPKKHSFKQIYENSTFKSFLTISK</sequence>
<dbReference type="PANTHER" id="PTHR34220">
    <property type="entry name" value="SENSOR HISTIDINE KINASE YPDA"/>
    <property type="match status" value="1"/>
</dbReference>
<name>L0G1Q8_ECHVK</name>
<dbReference type="Proteomes" id="UP000010796">
    <property type="component" value="Chromosome"/>
</dbReference>
<feature type="transmembrane region" description="Helical" evidence="2">
    <location>
        <begin position="125"/>
        <end position="142"/>
    </location>
</feature>
<evidence type="ECO:0000313" key="5">
    <source>
        <dbReference type="Proteomes" id="UP000010796"/>
    </source>
</evidence>
<evidence type="ECO:0000256" key="2">
    <source>
        <dbReference type="SAM" id="Phobius"/>
    </source>
</evidence>
<feature type="domain" description="Signal transduction histidine kinase internal region" evidence="3">
    <location>
        <begin position="162"/>
        <end position="237"/>
    </location>
</feature>
<proteinExistence type="predicted"/>
<dbReference type="KEGG" id="evi:Echvi_2691"/>
<organism evidence="4 5">
    <name type="scientific">Echinicola vietnamensis (strain DSM 17526 / LMG 23754 / KMM 6221)</name>
    <dbReference type="NCBI Taxonomy" id="926556"/>
    <lineage>
        <taxon>Bacteria</taxon>
        <taxon>Pseudomonadati</taxon>
        <taxon>Bacteroidota</taxon>
        <taxon>Cytophagia</taxon>
        <taxon>Cytophagales</taxon>
        <taxon>Cyclobacteriaceae</taxon>
        <taxon>Echinicola</taxon>
    </lineage>
</organism>
<dbReference type="eggNOG" id="COG2972">
    <property type="taxonomic scope" value="Bacteria"/>
</dbReference>
<keyword evidence="2" id="KW-0472">Membrane</keyword>
<evidence type="ECO:0000256" key="1">
    <source>
        <dbReference type="SAM" id="Coils"/>
    </source>
</evidence>
<dbReference type="HOGENOM" id="CLU_020473_1_0_10"/>
<dbReference type="GO" id="GO:0016020">
    <property type="term" value="C:membrane"/>
    <property type="evidence" value="ECO:0007669"/>
    <property type="project" value="InterPro"/>
</dbReference>
<keyword evidence="2" id="KW-1133">Transmembrane helix</keyword>
<gene>
    <name evidence="4" type="ordered locus">Echvi_2691</name>
</gene>
<dbReference type="InterPro" id="IPR050640">
    <property type="entry name" value="Bact_2-comp_sensor_kinase"/>
</dbReference>
<evidence type="ECO:0000259" key="3">
    <source>
        <dbReference type="Pfam" id="PF06580"/>
    </source>
</evidence>
<feature type="coiled-coil region" evidence="1">
    <location>
        <begin position="137"/>
        <end position="164"/>
    </location>
</feature>
<keyword evidence="1" id="KW-0175">Coiled coil</keyword>
<dbReference type="GO" id="GO:0000155">
    <property type="term" value="F:phosphorelay sensor kinase activity"/>
    <property type="evidence" value="ECO:0007669"/>
    <property type="project" value="InterPro"/>
</dbReference>
<feature type="transmembrane region" description="Helical" evidence="2">
    <location>
        <begin position="12"/>
        <end position="33"/>
    </location>
</feature>
<protein>
    <submittedName>
        <fullName evidence="4">Putative regulator of cell autolysis</fullName>
    </submittedName>
</protein>
<evidence type="ECO:0000313" key="4">
    <source>
        <dbReference type="EMBL" id="AGA78931.1"/>
    </source>
</evidence>
<keyword evidence="5" id="KW-1185">Reference proteome</keyword>
<dbReference type="Pfam" id="PF06580">
    <property type="entry name" value="His_kinase"/>
    <property type="match status" value="1"/>
</dbReference>
<feature type="transmembrane region" description="Helical" evidence="2">
    <location>
        <begin position="74"/>
        <end position="92"/>
    </location>
</feature>
<keyword evidence="2" id="KW-0812">Transmembrane</keyword>
<feature type="transmembrane region" description="Helical" evidence="2">
    <location>
        <begin position="39"/>
        <end position="62"/>
    </location>
</feature>
<dbReference type="RefSeq" id="WP_015266484.1">
    <property type="nucleotide sequence ID" value="NC_019904.1"/>
</dbReference>
<dbReference type="EMBL" id="CP003346">
    <property type="protein sequence ID" value="AGA78931.1"/>
    <property type="molecule type" value="Genomic_DNA"/>
</dbReference>
<dbReference type="PANTHER" id="PTHR34220:SF7">
    <property type="entry name" value="SENSOR HISTIDINE KINASE YPDA"/>
    <property type="match status" value="1"/>
</dbReference>
<reference evidence="5" key="1">
    <citation type="submission" date="2012-02" db="EMBL/GenBank/DDBJ databases">
        <title>The complete genome of Echinicola vietnamensis DSM 17526.</title>
        <authorList>
            <person name="Lucas S."/>
            <person name="Copeland A."/>
            <person name="Lapidus A."/>
            <person name="Glavina del Rio T."/>
            <person name="Dalin E."/>
            <person name="Tice H."/>
            <person name="Bruce D."/>
            <person name="Goodwin L."/>
            <person name="Pitluck S."/>
            <person name="Peters L."/>
            <person name="Ovchinnikova G."/>
            <person name="Teshima H."/>
            <person name="Kyrpides N."/>
            <person name="Mavromatis K."/>
            <person name="Ivanova N."/>
            <person name="Brettin T."/>
            <person name="Detter J.C."/>
            <person name="Han C."/>
            <person name="Larimer F."/>
            <person name="Land M."/>
            <person name="Hauser L."/>
            <person name="Markowitz V."/>
            <person name="Cheng J.-F."/>
            <person name="Hugenholtz P."/>
            <person name="Woyke T."/>
            <person name="Wu D."/>
            <person name="Brambilla E."/>
            <person name="Klenk H.-P."/>
            <person name="Eisen J.A."/>
        </authorList>
    </citation>
    <scope>NUCLEOTIDE SEQUENCE [LARGE SCALE GENOMIC DNA]</scope>
    <source>
        <strain evidence="5">DSM 17526 / LMG 23754 / KMM 6221</strain>
    </source>
</reference>